<feature type="region of interest" description="Disordered" evidence="6">
    <location>
        <begin position="27"/>
        <end position="120"/>
    </location>
</feature>
<dbReference type="Proteomes" id="UP000076871">
    <property type="component" value="Unassembled WGS sequence"/>
</dbReference>
<protein>
    <recommendedName>
        <fullName evidence="7">C2H2-type domain-containing protein</fullName>
    </recommendedName>
</protein>
<dbReference type="RefSeq" id="XP_040770081.1">
    <property type="nucleotide sequence ID" value="XM_040903018.1"/>
</dbReference>
<dbReference type="PANTHER" id="PTHR19818:SF139">
    <property type="entry name" value="PAIR-RULE PROTEIN ODD-PAIRED"/>
    <property type="match status" value="1"/>
</dbReference>
<evidence type="ECO:0000256" key="4">
    <source>
        <dbReference type="ARBA" id="ARBA00022833"/>
    </source>
</evidence>
<dbReference type="AlphaFoldDB" id="A0A165I457"/>
<dbReference type="GO" id="GO:0000981">
    <property type="term" value="F:DNA-binding transcription factor activity, RNA polymerase II-specific"/>
    <property type="evidence" value="ECO:0007669"/>
    <property type="project" value="TreeGrafter"/>
</dbReference>
<sequence>MTPSTPCSAPFVGRHSLSYTTVPHASCTYTRSRETSSRSASSDNWKSSLVLPPIVSSTPDESSTARRPEEYARAVRATRGPSTRSVGGTVAPLRPQIPSRTMSDPHLAARPPASETQRPLSVYESPTATYMWPRFDPSSQGVSTTRPLIYVKYKPGPTSSDEREEGPSGYRGRSASSVSEGSTSNPRKRGSSAETGSESTPPSPSDRFLKHRRLAPPEQPSHVVETTVKATTRDHVADTTVRSTGLSPAVFTNQRGQRSETDLDKSFHRLDIETDESEEESDELTDQGQASSTDQGDHASDVLRGSNRTMTRNATQDRRIREEWLRYAVPAKPSKEGAQYTCLWMVNNDFGLPCPCEYTSKRHLVKRHIESLHLLYRPCKCTICGKGFAQKSNLETHMNTHTGATPHKCPYPNCNEAFKDPARRHRHMKAVHQHVSSRRKKQPAKGGSAPS</sequence>
<feature type="compositionally biased region" description="Basic residues" evidence="6">
    <location>
        <begin position="425"/>
        <end position="443"/>
    </location>
</feature>
<dbReference type="EMBL" id="KV427605">
    <property type="protein sequence ID" value="KZT12571.1"/>
    <property type="molecule type" value="Genomic_DNA"/>
</dbReference>
<dbReference type="PROSITE" id="PS50157">
    <property type="entry name" value="ZINC_FINGER_C2H2_2"/>
    <property type="match status" value="2"/>
</dbReference>
<keyword evidence="2" id="KW-0677">Repeat</keyword>
<feature type="domain" description="C2H2-type" evidence="7">
    <location>
        <begin position="407"/>
        <end position="439"/>
    </location>
</feature>
<organism evidence="8 9">
    <name type="scientific">Laetiporus sulphureus 93-53</name>
    <dbReference type="NCBI Taxonomy" id="1314785"/>
    <lineage>
        <taxon>Eukaryota</taxon>
        <taxon>Fungi</taxon>
        <taxon>Dikarya</taxon>
        <taxon>Basidiomycota</taxon>
        <taxon>Agaricomycotina</taxon>
        <taxon>Agaricomycetes</taxon>
        <taxon>Polyporales</taxon>
        <taxon>Laetiporus</taxon>
    </lineage>
</organism>
<evidence type="ECO:0000256" key="2">
    <source>
        <dbReference type="ARBA" id="ARBA00022737"/>
    </source>
</evidence>
<evidence type="ECO:0000256" key="1">
    <source>
        <dbReference type="ARBA" id="ARBA00022723"/>
    </source>
</evidence>
<evidence type="ECO:0000256" key="6">
    <source>
        <dbReference type="SAM" id="MobiDB-lite"/>
    </source>
</evidence>
<dbReference type="PROSITE" id="PS00028">
    <property type="entry name" value="ZINC_FINGER_C2H2_1"/>
    <property type="match status" value="2"/>
</dbReference>
<gene>
    <name evidence="8" type="ORF">LAESUDRAFT_5761</name>
</gene>
<evidence type="ECO:0000313" key="9">
    <source>
        <dbReference type="Proteomes" id="UP000076871"/>
    </source>
</evidence>
<feature type="compositionally biased region" description="Basic and acidic residues" evidence="6">
    <location>
        <begin position="63"/>
        <end position="73"/>
    </location>
</feature>
<dbReference type="GO" id="GO:0045944">
    <property type="term" value="P:positive regulation of transcription by RNA polymerase II"/>
    <property type="evidence" value="ECO:0007669"/>
    <property type="project" value="UniProtKB-ARBA"/>
</dbReference>
<dbReference type="STRING" id="1314785.A0A165I457"/>
<dbReference type="SMART" id="SM00355">
    <property type="entry name" value="ZnF_C2H2"/>
    <property type="match status" value="2"/>
</dbReference>
<dbReference type="GeneID" id="63820049"/>
<keyword evidence="1" id="KW-0479">Metal-binding</keyword>
<dbReference type="GO" id="GO:0000978">
    <property type="term" value="F:RNA polymerase II cis-regulatory region sequence-specific DNA binding"/>
    <property type="evidence" value="ECO:0007669"/>
    <property type="project" value="TreeGrafter"/>
</dbReference>
<dbReference type="InParanoid" id="A0A165I457"/>
<feature type="region of interest" description="Disordered" evidence="6">
    <location>
        <begin position="150"/>
        <end position="316"/>
    </location>
</feature>
<reference evidence="8 9" key="1">
    <citation type="journal article" date="2016" name="Mol. Biol. Evol.">
        <title>Comparative Genomics of Early-Diverging Mushroom-Forming Fungi Provides Insights into the Origins of Lignocellulose Decay Capabilities.</title>
        <authorList>
            <person name="Nagy L.G."/>
            <person name="Riley R."/>
            <person name="Tritt A."/>
            <person name="Adam C."/>
            <person name="Daum C."/>
            <person name="Floudas D."/>
            <person name="Sun H."/>
            <person name="Yadav J.S."/>
            <person name="Pangilinan J."/>
            <person name="Larsson K.H."/>
            <person name="Matsuura K."/>
            <person name="Barry K."/>
            <person name="Labutti K."/>
            <person name="Kuo R."/>
            <person name="Ohm R.A."/>
            <person name="Bhattacharya S.S."/>
            <person name="Shirouzu T."/>
            <person name="Yoshinaga Y."/>
            <person name="Martin F.M."/>
            <person name="Grigoriev I.V."/>
            <person name="Hibbett D.S."/>
        </authorList>
    </citation>
    <scope>NUCLEOTIDE SEQUENCE [LARGE SCALE GENOMIC DNA]</scope>
    <source>
        <strain evidence="8 9">93-53</strain>
    </source>
</reference>
<feature type="region of interest" description="Disordered" evidence="6">
    <location>
        <begin position="425"/>
        <end position="451"/>
    </location>
</feature>
<feature type="compositionally biased region" description="Basic and acidic residues" evidence="6">
    <location>
        <begin position="257"/>
        <end position="272"/>
    </location>
</feature>
<proteinExistence type="predicted"/>
<accession>A0A165I457</accession>
<dbReference type="OrthoDB" id="654211at2759"/>
<dbReference type="Gene3D" id="3.30.160.60">
    <property type="entry name" value="Classic Zinc Finger"/>
    <property type="match status" value="2"/>
</dbReference>
<dbReference type="InterPro" id="IPR050329">
    <property type="entry name" value="GLI_C2H2-zinc-finger"/>
</dbReference>
<dbReference type="Pfam" id="PF00096">
    <property type="entry name" value="zf-C2H2"/>
    <property type="match status" value="1"/>
</dbReference>
<dbReference type="PANTHER" id="PTHR19818">
    <property type="entry name" value="ZINC FINGER PROTEIN ZIC AND GLI"/>
    <property type="match status" value="1"/>
</dbReference>
<feature type="compositionally biased region" description="Acidic residues" evidence="6">
    <location>
        <begin position="273"/>
        <end position="285"/>
    </location>
</feature>
<dbReference type="SUPFAM" id="SSF57667">
    <property type="entry name" value="beta-beta-alpha zinc fingers"/>
    <property type="match status" value="1"/>
</dbReference>
<evidence type="ECO:0000259" key="7">
    <source>
        <dbReference type="PROSITE" id="PS50157"/>
    </source>
</evidence>
<dbReference type="GO" id="GO:0005634">
    <property type="term" value="C:nucleus"/>
    <property type="evidence" value="ECO:0007669"/>
    <property type="project" value="UniProtKB-ARBA"/>
</dbReference>
<keyword evidence="3 5" id="KW-0863">Zinc-finger</keyword>
<keyword evidence="4" id="KW-0862">Zinc</keyword>
<feature type="domain" description="C2H2-type" evidence="7">
    <location>
        <begin position="379"/>
        <end position="406"/>
    </location>
</feature>
<dbReference type="FunFam" id="3.30.160.60:FF:000303">
    <property type="entry name" value="Zinc finger protein 41"/>
    <property type="match status" value="1"/>
</dbReference>
<keyword evidence="9" id="KW-1185">Reference proteome</keyword>
<dbReference type="InterPro" id="IPR036236">
    <property type="entry name" value="Znf_C2H2_sf"/>
</dbReference>
<evidence type="ECO:0000256" key="5">
    <source>
        <dbReference type="PROSITE-ProRule" id="PRU00042"/>
    </source>
</evidence>
<evidence type="ECO:0000313" key="8">
    <source>
        <dbReference type="EMBL" id="KZT12571.1"/>
    </source>
</evidence>
<dbReference type="InterPro" id="IPR013087">
    <property type="entry name" value="Znf_C2H2_type"/>
</dbReference>
<feature type="compositionally biased region" description="Polar residues" evidence="6">
    <location>
        <begin position="240"/>
        <end position="256"/>
    </location>
</feature>
<dbReference type="GO" id="GO:0008270">
    <property type="term" value="F:zinc ion binding"/>
    <property type="evidence" value="ECO:0007669"/>
    <property type="project" value="UniProtKB-KW"/>
</dbReference>
<feature type="compositionally biased region" description="Polar residues" evidence="6">
    <location>
        <begin position="174"/>
        <end position="185"/>
    </location>
</feature>
<name>A0A165I457_9APHY</name>
<evidence type="ECO:0000256" key="3">
    <source>
        <dbReference type="ARBA" id="ARBA00022771"/>
    </source>
</evidence>